<evidence type="ECO:0000313" key="2">
    <source>
        <dbReference type="EMBL" id="GAA5017000.1"/>
    </source>
</evidence>
<protein>
    <recommendedName>
        <fullName evidence="1">PLD phosphodiesterase domain-containing protein</fullName>
    </recommendedName>
</protein>
<keyword evidence="3" id="KW-1185">Reference proteome</keyword>
<reference evidence="3" key="1">
    <citation type="journal article" date="2019" name="Int. J. Syst. Evol. Microbiol.">
        <title>The Global Catalogue of Microorganisms (GCM) 10K type strain sequencing project: providing services to taxonomists for standard genome sequencing and annotation.</title>
        <authorList>
            <consortium name="The Broad Institute Genomics Platform"/>
            <consortium name="The Broad Institute Genome Sequencing Center for Infectious Disease"/>
            <person name="Wu L."/>
            <person name="Ma J."/>
        </authorList>
    </citation>
    <scope>NUCLEOTIDE SEQUENCE [LARGE SCALE GENOMIC DNA]</scope>
    <source>
        <strain evidence="3">JCM 17687</strain>
    </source>
</reference>
<dbReference type="EMBL" id="BAABIW010000002">
    <property type="protein sequence ID" value="GAA5017000.1"/>
    <property type="molecule type" value="Genomic_DNA"/>
</dbReference>
<accession>A0ABP9J2Q3</accession>
<proteinExistence type="predicted"/>
<gene>
    <name evidence="2" type="ORF">GCM10023258_03050</name>
</gene>
<evidence type="ECO:0000259" key="1">
    <source>
        <dbReference type="PROSITE" id="PS50035"/>
    </source>
</evidence>
<evidence type="ECO:0000313" key="3">
    <source>
        <dbReference type="Proteomes" id="UP001500427"/>
    </source>
</evidence>
<organism evidence="2 3">
    <name type="scientific">Terrabacter aeriphilus</name>
    <dbReference type="NCBI Taxonomy" id="515662"/>
    <lineage>
        <taxon>Bacteria</taxon>
        <taxon>Bacillati</taxon>
        <taxon>Actinomycetota</taxon>
        <taxon>Actinomycetes</taxon>
        <taxon>Micrococcales</taxon>
        <taxon>Intrasporangiaceae</taxon>
        <taxon>Terrabacter</taxon>
    </lineage>
</organism>
<name>A0ABP9J2Q3_9MICO</name>
<dbReference type="Proteomes" id="UP001500427">
    <property type="component" value="Unassembled WGS sequence"/>
</dbReference>
<dbReference type="InterPro" id="IPR001736">
    <property type="entry name" value="PLipase_D/transphosphatidylase"/>
</dbReference>
<dbReference type="PROSITE" id="PS50035">
    <property type="entry name" value="PLD"/>
    <property type="match status" value="1"/>
</dbReference>
<dbReference type="RefSeq" id="WP_345505657.1">
    <property type="nucleotide sequence ID" value="NZ_BAABIW010000002.1"/>
</dbReference>
<sequence length="113" mass="12194">MHAQLLVFDGPRSAELVAAADLADRRRIKPLLEAHPAVHDDIVARYDLRQPDGGRAMLVVSGSESTLDAMIELIMTSELLPGEDPRLLPGPSRAERYVVAEAVVTRALGTGAR</sequence>
<comment type="caution">
    <text evidence="2">The sequence shown here is derived from an EMBL/GenBank/DDBJ whole genome shotgun (WGS) entry which is preliminary data.</text>
</comment>
<feature type="domain" description="PLD phosphodiesterase" evidence="1">
    <location>
        <begin position="1"/>
        <end position="26"/>
    </location>
</feature>